<dbReference type="EMBL" id="FOYM01000042">
    <property type="protein sequence ID" value="SFR16834.1"/>
    <property type="molecule type" value="Genomic_DNA"/>
</dbReference>
<gene>
    <name evidence="4" type="ORF">SAMN05660706_14216</name>
</gene>
<dbReference type="Proteomes" id="UP000199584">
    <property type="component" value="Unassembled WGS sequence"/>
</dbReference>
<dbReference type="GO" id="GO:0009253">
    <property type="term" value="P:peptidoglycan catabolic process"/>
    <property type="evidence" value="ECO:0007669"/>
    <property type="project" value="InterPro"/>
</dbReference>
<evidence type="ECO:0000259" key="2">
    <source>
        <dbReference type="SMART" id="SM00644"/>
    </source>
</evidence>
<dbReference type="CDD" id="cd06583">
    <property type="entry name" value="PGRP"/>
    <property type="match status" value="1"/>
</dbReference>
<evidence type="ECO:0000313" key="4">
    <source>
        <dbReference type="EMBL" id="SFR16834.1"/>
    </source>
</evidence>
<dbReference type="PANTHER" id="PTHR11022">
    <property type="entry name" value="PEPTIDOGLYCAN RECOGNITION PROTEIN"/>
    <property type="match status" value="1"/>
</dbReference>
<feature type="domain" description="N-acetylmuramoyl-L-alanine amidase" evidence="2">
    <location>
        <begin position="8"/>
        <end position="134"/>
    </location>
</feature>
<dbReference type="PANTHER" id="PTHR11022:SF41">
    <property type="entry name" value="PEPTIDOGLYCAN-RECOGNITION PROTEIN LC-RELATED"/>
    <property type="match status" value="1"/>
</dbReference>
<dbReference type="SMART" id="SM00701">
    <property type="entry name" value="PGRP"/>
    <property type="match status" value="1"/>
</dbReference>
<evidence type="ECO:0000259" key="3">
    <source>
        <dbReference type="SMART" id="SM00701"/>
    </source>
</evidence>
<dbReference type="STRING" id="39060.SAMN05660706_14216"/>
<reference evidence="5" key="1">
    <citation type="submission" date="2016-10" db="EMBL/GenBank/DDBJ databases">
        <authorList>
            <person name="Varghese N."/>
            <person name="Submissions S."/>
        </authorList>
    </citation>
    <scope>NUCLEOTIDE SEQUENCE [LARGE SCALE GENOMIC DNA]</scope>
    <source>
        <strain evidence="5">DSM 3669</strain>
    </source>
</reference>
<feature type="domain" description="Peptidoglycan recognition protein family" evidence="3">
    <location>
        <begin position="2"/>
        <end position="128"/>
    </location>
</feature>
<dbReference type="Pfam" id="PF01510">
    <property type="entry name" value="Amidase_2"/>
    <property type="match status" value="1"/>
</dbReference>
<dbReference type="SMART" id="SM00644">
    <property type="entry name" value="Ami_2"/>
    <property type="match status" value="1"/>
</dbReference>
<dbReference type="InterPro" id="IPR015510">
    <property type="entry name" value="PGRP"/>
</dbReference>
<sequence length="213" mass="24062">MQITETNLQFKELHPRKATQRIIIHHSASQGDEDAATIHRWHLDRGWSGCGYHFIVRKSGEIQRGRPERMVGAHAGRQGNWNSIGICVVGNFNIERPTKEQLDSLVWLIGHLEDKYGQLKVIGHRDVMATDCPGNLFPWEQLRAMVRGSAQPAQDDVRLTINGRPTQVPLRVANGRTEALLSGHWVQLRDLAGLLQAEIGWDADTRTVNFIIK</sequence>
<name>A0A1I6EGH8_9FIRM</name>
<protein>
    <submittedName>
        <fullName evidence="4">N-acetylmuramoyl-L-alanine amidase</fullName>
    </submittedName>
</protein>
<accession>A0A1I6EGH8</accession>
<dbReference type="GO" id="GO:0008745">
    <property type="term" value="F:N-acetylmuramoyl-L-alanine amidase activity"/>
    <property type="evidence" value="ECO:0007669"/>
    <property type="project" value="InterPro"/>
</dbReference>
<evidence type="ECO:0000256" key="1">
    <source>
        <dbReference type="ARBA" id="ARBA00007553"/>
    </source>
</evidence>
<organism evidence="4 5">
    <name type="scientific">Desulfoscipio geothermicus DSM 3669</name>
    <dbReference type="NCBI Taxonomy" id="1121426"/>
    <lineage>
        <taxon>Bacteria</taxon>
        <taxon>Bacillati</taxon>
        <taxon>Bacillota</taxon>
        <taxon>Clostridia</taxon>
        <taxon>Eubacteriales</taxon>
        <taxon>Desulfallaceae</taxon>
        <taxon>Desulfoscipio</taxon>
    </lineage>
</organism>
<dbReference type="InterPro" id="IPR002502">
    <property type="entry name" value="Amidase_domain"/>
</dbReference>
<dbReference type="GO" id="GO:0008270">
    <property type="term" value="F:zinc ion binding"/>
    <property type="evidence" value="ECO:0007669"/>
    <property type="project" value="InterPro"/>
</dbReference>
<comment type="similarity">
    <text evidence="1">Belongs to the N-acetylmuramoyl-L-alanine amidase 2 family.</text>
</comment>
<proteinExistence type="inferred from homology"/>
<dbReference type="InterPro" id="IPR036505">
    <property type="entry name" value="Amidase/PGRP_sf"/>
</dbReference>
<dbReference type="RefSeq" id="WP_207545232.1">
    <property type="nucleotide sequence ID" value="NZ_FOYM01000042.1"/>
</dbReference>
<keyword evidence="5" id="KW-1185">Reference proteome</keyword>
<dbReference type="InterPro" id="IPR006619">
    <property type="entry name" value="PGRP_domain_met/bac"/>
</dbReference>
<dbReference type="Gene3D" id="3.40.80.10">
    <property type="entry name" value="Peptidoglycan recognition protein-like"/>
    <property type="match status" value="1"/>
</dbReference>
<dbReference type="AlphaFoldDB" id="A0A1I6EGH8"/>
<dbReference type="SUPFAM" id="SSF55846">
    <property type="entry name" value="N-acetylmuramoyl-L-alanine amidase-like"/>
    <property type="match status" value="1"/>
</dbReference>
<evidence type="ECO:0000313" key="5">
    <source>
        <dbReference type="Proteomes" id="UP000199584"/>
    </source>
</evidence>